<feature type="compositionally biased region" description="Acidic residues" evidence="4">
    <location>
        <begin position="166"/>
        <end position="182"/>
    </location>
</feature>
<dbReference type="GO" id="GO:0005634">
    <property type="term" value="C:nucleus"/>
    <property type="evidence" value="ECO:0007669"/>
    <property type="project" value="UniProtKB-SubCell"/>
</dbReference>
<dbReference type="SMART" id="SM00906">
    <property type="entry name" value="Fungal_trans"/>
    <property type="match status" value="1"/>
</dbReference>
<feature type="compositionally biased region" description="Low complexity" evidence="4">
    <location>
        <begin position="980"/>
        <end position="995"/>
    </location>
</feature>
<evidence type="ECO:0000313" key="7">
    <source>
        <dbReference type="Proteomes" id="UP000620104"/>
    </source>
</evidence>
<feature type="compositionally biased region" description="Polar residues" evidence="4">
    <location>
        <begin position="193"/>
        <end position="207"/>
    </location>
</feature>
<keyword evidence="3" id="KW-0539">Nucleus</keyword>
<dbReference type="GO" id="GO:0006351">
    <property type="term" value="P:DNA-templated transcription"/>
    <property type="evidence" value="ECO:0007669"/>
    <property type="project" value="InterPro"/>
</dbReference>
<dbReference type="PANTHER" id="PTHR31001">
    <property type="entry name" value="UNCHARACTERIZED TRANSCRIPTIONAL REGULATORY PROTEIN"/>
    <property type="match status" value="1"/>
</dbReference>
<dbReference type="Pfam" id="PF00172">
    <property type="entry name" value="Zn_clus"/>
    <property type="match status" value="1"/>
</dbReference>
<proteinExistence type="predicted"/>
<dbReference type="OrthoDB" id="3364175at2759"/>
<accession>A0A8H3TW60</accession>
<dbReference type="AlphaFoldDB" id="A0A8H3TW60"/>
<evidence type="ECO:0000256" key="3">
    <source>
        <dbReference type="ARBA" id="ARBA00023242"/>
    </source>
</evidence>
<evidence type="ECO:0000256" key="2">
    <source>
        <dbReference type="ARBA" id="ARBA00022723"/>
    </source>
</evidence>
<feature type="region of interest" description="Disordered" evidence="4">
    <location>
        <begin position="975"/>
        <end position="1022"/>
    </location>
</feature>
<dbReference type="PROSITE" id="PS00463">
    <property type="entry name" value="ZN2_CY6_FUNGAL_1"/>
    <property type="match status" value="1"/>
</dbReference>
<dbReference type="InterPro" id="IPR001138">
    <property type="entry name" value="Zn2Cys6_DnaBD"/>
</dbReference>
<sequence length="1134" mass="124988">MSRPPPHSIAFPQHPGAKGMHFPAYTELLQQVSMTSNSEAPHQTSAQPENGRPPPQSQATTLLPPPPSSQEDRNRTISANDNLVAKSKPRAKTPNKLRPSQLSAAESSSLMSSVTMMLPPTFGTPAHLLSTPSTDLTPVPPSNSANTTSVADAKQNFSKSPVLGETMEDDDGQSVVSDDFEETAASTKRVKTARTNSHSQAKGSTTGIAKEKEKEKRKRQVQSCSECRRRKIKCDKKFPCGPCVLRNDQSICREVEKHNSSSTGCASSQELMHLQQRLAALETILSEAGLLSPGDVENLMGTRGKLPLGPTGSVFADGMLGGLKDHSSDIESDTEGAALTLEHLAFGQRKVEQTGPGPNAYGPTYPRPIAEAGNATALRARSDSHTGNAAETRSEERATTEQQRPLETRRADFLAFGAGNALGIGMNKDGTASRTAMADAIPQSMISSSTGGISADLLPSKPLNLKQHLHKPIQSAVLDALEPTEVFSLFYQRSDIFVKALLSVLPDRKRGELLVKRYLERVEWQHRCLHVPTFLRQCDELWNTPLSHIVHEVYTPFLSLYIIICCLGLYFMDPVEAQEYFTPDECESLPEIWLTAARGSLWMSDFMAVHTLEHLQCIVVMGVFLNNRDRADAAWSLLGAAIKMAQGMGLSRLGAEADPKARDPPKWRTPWESVIKREVGRRLWWNLVFLDWSLAPSYNFSSSIQPDQIKTALPANVNDEDIIEGRPIEPKPLSTRTDMSYHLARLRFAEISQRQIWQANASPHPPYSFILSVDTELKRSIQNLPSYFAIDVDNLEPPPTDPRERIFYWEKITVNLSGQSRLMRLHRPWLSRGYKDRKYEYSRDQCIRAARNCLKLMTDDHGTAVFLERWWILLFYVTVAAVVVLIDLLRASPADLESSDGKAKHSEVMAALAHIEQITMMSHPARGSVKVIKQLLHELEEKQQGKTVLGKRKAEDDGWPQSAAGLQRAVKKLITDNGDSPSSSSNLAPANATASVSSGSPGVNTNGRDTSGSQRNREGVPDAGVSYSQQLHHVLPSDMANSAFNQYFPMEISYGANAGVASSGQHPNYENDELESMLASYLPSRPHTPDDLLARLNSHPGDNSQIWQGNPPPGAPDFSFDLNALANPYRGWMN</sequence>
<feature type="compositionally biased region" description="Polar residues" evidence="4">
    <location>
        <begin position="130"/>
        <end position="159"/>
    </location>
</feature>
<gene>
    <name evidence="6" type="ORF">NliqN6_3721</name>
</gene>
<dbReference type="SMART" id="SM00066">
    <property type="entry name" value="GAL4"/>
    <property type="match status" value="1"/>
</dbReference>
<feature type="compositionally biased region" description="Low complexity" evidence="4">
    <location>
        <begin position="99"/>
        <end position="111"/>
    </location>
</feature>
<feature type="compositionally biased region" description="Basic and acidic residues" evidence="4">
    <location>
        <begin position="392"/>
        <end position="408"/>
    </location>
</feature>
<organism evidence="6 7">
    <name type="scientific">Naganishia liquefaciens</name>
    <dbReference type="NCBI Taxonomy" id="104408"/>
    <lineage>
        <taxon>Eukaryota</taxon>
        <taxon>Fungi</taxon>
        <taxon>Dikarya</taxon>
        <taxon>Basidiomycota</taxon>
        <taxon>Agaricomycotina</taxon>
        <taxon>Tremellomycetes</taxon>
        <taxon>Filobasidiales</taxon>
        <taxon>Filobasidiaceae</taxon>
        <taxon>Naganishia</taxon>
    </lineage>
</organism>
<comment type="subcellular location">
    <subcellularLocation>
        <location evidence="1">Nucleus</location>
    </subcellularLocation>
</comment>
<comment type="caution">
    <text evidence="6">The sequence shown here is derived from an EMBL/GenBank/DDBJ whole genome shotgun (WGS) entry which is preliminary data.</text>
</comment>
<dbReference type="PROSITE" id="PS50048">
    <property type="entry name" value="ZN2_CY6_FUNGAL_2"/>
    <property type="match status" value="1"/>
</dbReference>
<dbReference type="CDD" id="cd12148">
    <property type="entry name" value="fungal_TF_MHR"/>
    <property type="match status" value="1"/>
</dbReference>
<feature type="region of interest" description="Disordered" evidence="4">
    <location>
        <begin position="1"/>
        <end position="111"/>
    </location>
</feature>
<dbReference type="SUPFAM" id="SSF57701">
    <property type="entry name" value="Zn2/Cys6 DNA-binding domain"/>
    <property type="match status" value="1"/>
</dbReference>
<dbReference type="GO" id="GO:0008270">
    <property type="term" value="F:zinc ion binding"/>
    <property type="evidence" value="ECO:0007669"/>
    <property type="project" value="InterPro"/>
</dbReference>
<dbReference type="InterPro" id="IPR050613">
    <property type="entry name" value="Sec_Metabolite_Reg"/>
</dbReference>
<keyword evidence="2" id="KW-0479">Metal-binding</keyword>
<protein>
    <recommendedName>
        <fullName evidence="5">Zn(2)-C6 fungal-type domain-containing protein</fullName>
    </recommendedName>
</protein>
<dbReference type="Gene3D" id="4.10.240.10">
    <property type="entry name" value="Zn(2)-C6 fungal-type DNA-binding domain"/>
    <property type="match status" value="1"/>
</dbReference>
<dbReference type="GO" id="GO:0000981">
    <property type="term" value="F:DNA-binding transcription factor activity, RNA polymerase II-specific"/>
    <property type="evidence" value="ECO:0007669"/>
    <property type="project" value="InterPro"/>
</dbReference>
<feature type="region of interest" description="Disordered" evidence="4">
    <location>
        <begin position="123"/>
        <end position="219"/>
    </location>
</feature>
<reference evidence="6" key="1">
    <citation type="submission" date="2020-07" db="EMBL/GenBank/DDBJ databases">
        <title>Draft Genome Sequence of a Deep-Sea Yeast, Naganishia (Cryptococcus) liquefaciens strain N6.</title>
        <authorList>
            <person name="Han Y.W."/>
            <person name="Kajitani R."/>
            <person name="Morimoto H."/>
            <person name="Parhat M."/>
            <person name="Tsubouchi H."/>
            <person name="Bakenova O."/>
            <person name="Ogata M."/>
            <person name="Argunhan B."/>
            <person name="Aoki R."/>
            <person name="Kajiwara S."/>
            <person name="Itoh T."/>
            <person name="Iwasaki H."/>
        </authorList>
    </citation>
    <scope>NUCLEOTIDE SEQUENCE</scope>
    <source>
        <strain evidence="6">N6</strain>
    </source>
</reference>
<dbReference type="Proteomes" id="UP000620104">
    <property type="component" value="Unassembled WGS sequence"/>
</dbReference>
<feature type="domain" description="Zn(2)-C6 fungal-type" evidence="5">
    <location>
        <begin position="223"/>
        <end position="254"/>
    </location>
</feature>
<dbReference type="EMBL" id="BLZA01000021">
    <property type="protein sequence ID" value="GHJ87319.1"/>
    <property type="molecule type" value="Genomic_DNA"/>
</dbReference>
<keyword evidence="7" id="KW-1185">Reference proteome</keyword>
<evidence type="ECO:0000313" key="6">
    <source>
        <dbReference type="EMBL" id="GHJ87319.1"/>
    </source>
</evidence>
<dbReference type="Pfam" id="PF04082">
    <property type="entry name" value="Fungal_trans"/>
    <property type="match status" value="1"/>
</dbReference>
<feature type="region of interest" description="Disordered" evidence="4">
    <location>
        <begin position="377"/>
        <end position="408"/>
    </location>
</feature>
<name>A0A8H3TW60_9TREE</name>
<dbReference type="CDD" id="cd00067">
    <property type="entry name" value="GAL4"/>
    <property type="match status" value="1"/>
</dbReference>
<dbReference type="InterPro" id="IPR007219">
    <property type="entry name" value="XnlR_reg_dom"/>
</dbReference>
<dbReference type="InterPro" id="IPR036864">
    <property type="entry name" value="Zn2-C6_fun-type_DNA-bd_sf"/>
</dbReference>
<feature type="compositionally biased region" description="Polar residues" evidence="4">
    <location>
        <begin position="28"/>
        <end position="48"/>
    </location>
</feature>
<dbReference type="GO" id="GO:0003677">
    <property type="term" value="F:DNA binding"/>
    <property type="evidence" value="ECO:0007669"/>
    <property type="project" value="InterPro"/>
</dbReference>
<dbReference type="PANTHER" id="PTHR31001:SF76">
    <property type="entry name" value="ZN(2)-C6 FUNGAL-TYPE DOMAIN-CONTAINING PROTEIN"/>
    <property type="match status" value="1"/>
</dbReference>
<feature type="compositionally biased region" description="Polar residues" evidence="4">
    <location>
        <begin position="996"/>
        <end position="1014"/>
    </location>
</feature>
<evidence type="ECO:0000259" key="5">
    <source>
        <dbReference type="PROSITE" id="PS50048"/>
    </source>
</evidence>
<evidence type="ECO:0000256" key="1">
    <source>
        <dbReference type="ARBA" id="ARBA00004123"/>
    </source>
</evidence>
<evidence type="ECO:0000256" key="4">
    <source>
        <dbReference type="SAM" id="MobiDB-lite"/>
    </source>
</evidence>